<dbReference type="GO" id="GO:0003677">
    <property type="term" value="F:DNA binding"/>
    <property type="evidence" value="ECO:0007669"/>
    <property type="project" value="InterPro"/>
</dbReference>
<evidence type="ECO:0000313" key="3">
    <source>
        <dbReference type="EMBL" id="PWB01571.1"/>
    </source>
</evidence>
<dbReference type="PROSITE" id="PS50943">
    <property type="entry name" value="HTH_CROC1"/>
    <property type="match status" value="1"/>
</dbReference>
<dbReference type="Pfam" id="PF13560">
    <property type="entry name" value="HTH_31"/>
    <property type="match status" value="1"/>
</dbReference>
<accession>A0A2V1IP47</accession>
<keyword evidence="4" id="KW-1185">Reference proteome</keyword>
<name>A0A2V1IP47_9BACT</name>
<dbReference type="EMBL" id="PUEC01000020">
    <property type="protein sequence ID" value="PWB01571.1"/>
    <property type="molecule type" value="Genomic_DNA"/>
</dbReference>
<dbReference type="SMART" id="SM00530">
    <property type="entry name" value="HTH_XRE"/>
    <property type="match status" value="1"/>
</dbReference>
<dbReference type="InterPro" id="IPR010982">
    <property type="entry name" value="Lambda_DNA-bd_dom_sf"/>
</dbReference>
<proteinExistence type="predicted"/>
<dbReference type="SUPFAM" id="SSF47413">
    <property type="entry name" value="lambda repressor-like DNA-binding domains"/>
    <property type="match status" value="1"/>
</dbReference>
<protein>
    <submittedName>
        <fullName evidence="3">Helix-turn-helix domain-containing protein</fullName>
    </submittedName>
</protein>
<evidence type="ECO:0000313" key="4">
    <source>
        <dbReference type="Proteomes" id="UP000244905"/>
    </source>
</evidence>
<reference evidence="4" key="1">
    <citation type="submission" date="2018-02" db="EMBL/GenBank/DDBJ databases">
        <authorList>
            <person name="Clavel T."/>
            <person name="Strowig T."/>
        </authorList>
    </citation>
    <scope>NUCLEOTIDE SEQUENCE [LARGE SCALE GENOMIC DNA]</scope>
    <source>
        <strain evidence="4">DSM 103720</strain>
    </source>
</reference>
<evidence type="ECO:0000259" key="2">
    <source>
        <dbReference type="PROSITE" id="PS50943"/>
    </source>
</evidence>
<feature type="domain" description="HTH cro/C1-type" evidence="2">
    <location>
        <begin position="21"/>
        <end position="73"/>
    </location>
</feature>
<dbReference type="InterPro" id="IPR001387">
    <property type="entry name" value="Cro/C1-type_HTH"/>
</dbReference>
<evidence type="ECO:0000256" key="1">
    <source>
        <dbReference type="SAM" id="MobiDB-lite"/>
    </source>
</evidence>
<sequence length="118" mass="13929">MEENIYMLPDSEIRRRLGQKIRHLRLRQNFTQTSLAEQAQVSLTTLKRIEKGDISYFDSLMRVLRILGELDVFSSLIKEDEMSPNEYFEFVEASKKQRKRASGNNKTNTQPNTQESEW</sequence>
<dbReference type="Proteomes" id="UP000244905">
    <property type="component" value="Unassembled WGS sequence"/>
</dbReference>
<dbReference type="Gene3D" id="1.10.260.40">
    <property type="entry name" value="lambda repressor-like DNA-binding domains"/>
    <property type="match status" value="1"/>
</dbReference>
<dbReference type="CDD" id="cd00093">
    <property type="entry name" value="HTH_XRE"/>
    <property type="match status" value="1"/>
</dbReference>
<feature type="compositionally biased region" description="Polar residues" evidence="1">
    <location>
        <begin position="102"/>
        <end position="118"/>
    </location>
</feature>
<gene>
    <name evidence="3" type="ORF">C5O23_09400</name>
</gene>
<organism evidence="3 4">
    <name type="scientific">Duncaniella muris</name>
    <dbReference type="NCBI Taxonomy" id="2094150"/>
    <lineage>
        <taxon>Bacteria</taxon>
        <taxon>Pseudomonadati</taxon>
        <taxon>Bacteroidota</taxon>
        <taxon>Bacteroidia</taxon>
        <taxon>Bacteroidales</taxon>
        <taxon>Muribaculaceae</taxon>
        <taxon>Duncaniella</taxon>
    </lineage>
</organism>
<dbReference type="AlphaFoldDB" id="A0A2V1IP47"/>
<feature type="region of interest" description="Disordered" evidence="1">
    <location>
        <begin position="93"/>
        <end position="118"/>
    </location>
</feature>
<comment type="caution">
    <text evidence="3">The sequence shown here is derived from an EMBL/GenBank/DDBJ whole genome shotgun (WGS) entry which is preliminary data.</text>
</comment>